<comment type="similarity">
    <text evidence="12 14">Belongs to the TonB-dependent receptor family.</text>
</comment>
<keyword evidence="5 12" id="KW-0812">Transmembrane</keyword>
<keyword evidence="4" id="KW-0410">Iron transport</keyword>
<keyword evidence="18" id="KW-0675">Receptor</keyword>
<gene>
    <name evidence="18" type="ORF">AWL63_10500</name>
</gene>
<dbReference type="AlphaFoldDB" id="A0A1B3ZAA1"/>
<dbReference type="PROSITE" id="PS52016">
    <property type="entry name" value="TONB_DEPENDENT_REC_3"/>
    <property type="match status" value="1"/>
</dbReference>
<dbReference type="CDD" id="cd01347">
    <property type="entry name" value="ligand_gated_channel"/>
    <property type="match status" value="1"/>
</dbReference>
<dbReference type="Gene3D" id="2.40.170.20">
    <property type="entry name" value="TonB-dependent receptor, beta-barrel domain"/>
    <property type="match status" value="1"/>
</dbReference>
<evidence type="ECO:0000256" key="11">
    <source>
        <dbReference type="ARBA" id="ARBA00023237"/>
    </source>
</evidence>
<dbReference type="InterPro" id="IPR010917">
    <property type="entry name" value="TonB_rcpt_CS"/>
</dbReference>
<dbReference type="InterPro" id="IPR012910">
    <property type="entry name" value="Plug_dom"/>
</dbReference>
<dbReference type="InterPro" id="IPR000531">
    <property type="entry name" value="Beta-barrel_TonB"/>
</dbReference>
<evidence type="ECO:0000256" key="2">
    <source>
        <dbReference type="ARBA" id="ARBA00022448"/>
    </source>
</evidence>
<evidence type="ECO:0000256" key="6">
    <source>
        <dbReference type="ARBA" id="ARBA00022729"/>
    </source>
</evidence>
<evidence type="ECO:0000259" key="16">
    <source>
        <dbReference type="Pfam" id="PF00593"/>
    </source>
</evidence>
<feature type="chain" id="PRO_5008556295" evidence="15">
    <location>
        <begin position="35"/>
        <end position="756"/>
    </location>
</feature>
<keyword evidence="10 12" id="KW-0472">Membrane</keyword>
<keyword evidence="19" id="KW-1185">Reference proteome</keyword>
<evidence type="ECO:0000313" key="19">
    <source>
        <dbReference type="Proteomes" id="UP000094256"/>
    </source>
</evidence>
<dbReference type="PROSITE" id="PS01156">
    <property type="entry name" value="TONB_DEPENDENT_REC_2"/>
    <property type="match status" value="1"/>
</dbReference>
<dbReference type="OrthoDB" id="9760333at2"/>
<accession>A0A1B3ZAA1</accession>
<reference evidence="18 19" key="1">
    <citation type="submission" date="2016-01" db="EMBL/GenBank/DDBJ databases">
        <title>Complete genome and mega plasmid sequence of Sphingomonas panacis DCY99 elicits systemic resistance in rice to Xanthomonas oryzae.</title>
        <authorList>
            <person name="Kim Y.J."/>
            <person name="Yang D.C."/>
            <person name="Sing P."/>
        </authorList>
    </citation>
    <scope>NUCLEOTIDE SEQUENCE [LARGE SCALE GENOMIC DNA]</scope>
    <source>
        <strain evidence="18 19">DCY99</strain>
    </source>
</reference>
<dbReference type="STRING" id="1560345.AWL63_10500"/>
<sequence>MRALNTSACMSASMLALCLAATGTAAQTTASAQAAEPTKTDSGAVVADIVVTASKRDQKLRDVPSAITVMTGDTLGTLGVRSVRDYATLTPGLTVQEGSGPGYGKIFIRGLTTGTLQQSATTVYYMDEVPFTASSANGGGAFIAPDPELTDIDRVEVLKGPQGTLYGASSLGGVIRLVSKKPDVTAFSGSARAELAAIDGGGFGYSASATINAPLVTDRLALRATGFCRRAPGYVDNVGTGSDNVNRSDYKGGRLALRWTPDIRLSVDVVGQMQDIDTRGPALQTSVAGTLTPDVGTRKFNNFFDAPTLVRYRLASITGQYQTDAGQIIATSAYLKSQLQLQTDANTTYASYLPIFATAGFAYPAGTGVAIESRVDMEKKTAELRFVSKKLGRIEFVVGGFYTHEHMTSPTNVVARNMTTNANLPTPLGTIISTPVKDTYEEISGFGNATVYLADNLDITGGLRYSHNKEDFNLNYSGVYYTAFLGGPVQLPAVHAKDDHLTQLATLRWRPTPHLSVFVRAASGYRPGGPQVAAIVPPGAQTQINPDTVWNYEIGIKGDAFDRRLSFEASAYHIDWNDIQLYTLFNTSQLLANAGKAQVDGFEAQITGRPTRLLTATANVGYTNSRLTQVDPGVTAIAGAAAGDRIPQTPRWTTSATLDQLVPLAGDMQGQLGATLRYQSDRVTSFPGSLTDPNVRLPSNTTIDLRAGLKLRNYQVQFRVENVTDHVTVSSYVTGAPSYAYLTRPRTFVLSVSTTF</sequence>
<dbReference type="Proteomes" id="UP000094256">
    <property type="component" value="Chromosome"/>
</dbReference>
<evidence type="ECO:0000256" key="14">
    <source>
        <dbReference type="RuleBase" id="RU003357"/>
    </source>
</evidence>
<evidence type="ECO:0000256" key="3">
    <source>
        <dbReference type="ARBA" id="ARBA00022452"/>
    </source>
</evidence>
<evidence type="ECO:0000256" key="9">
    <source>
        <dbReference type="ARBA" id="ARBA00023077"/>
    </source>
</evidence>
<feature type="domain" description="TonB-dependent receptor plug" evidence="17">
    <location>
        <begin position="60"/>
        <end position="174"/>
    </location>
</feature>
<evidence type="ECO:0000256" key="12">
    <source>
        <dbReference type="PROSITE-ProRule" id="PRU01360"/>
    </source>
</evidence>
<evidence type="ECO:0000256" key="5">
    <source>
        <dbReference type="ARBA" id="ARBA00022692"/>
    </source>
</evidence>
<dbReference type="PANTHER" id="PTHR32552">
    <property type="entry name" value="FERRICHROME IRON RECEPTOR-RELATED"/>
    <property type="match status" value="1"/>
</dbReference>
<evidence type="ECO:0000256" key="1">
    <source>
        <dbReference type="ARBA" id="ARBA00004571"/>
    </source>
</evidence>
<dbReference type="EMBL" id="CP014168">
    <property type="protein sequence ID" value="AOH84337.1"/>
    <property type="molecule type" value="Genomic_DNA"/>
</dbReference>
<evidence type="ECO:0000313" key="18">
    <source>
        <dbReference type="EMBL" id="AOH84337.1"/>
    </source>
</evidence>
<evidence type="ECO:0000256" key="15">
    <source>
        <dbReference type="SAM" id="SignalP"/>
    </source>
</evidence>
<dbReference type="GO" id="GO:0006826">
    <property type="term" value="P:iron ion transport"/>
    <property type="evidence" value="ECO:0007669"/>
    <property type="project" value="UniProtKB-KW"/>
</dbReference>
<dbReference type="PANTHER" id="PTHR32552:SF81">
    <property type="entry name" value="TONB-DEPENDENT OUTER MEMBRANE RECEPTOR"/>
    <property type="match status" value="1"/>
</dbReference>
<name>A0A1B3ZAA1_9SPHN</name>
<keyword evidence="11 12" id="KW-0998">Cell outer membrane</keyword>
<keyword evidence="6 15" id="KW-0732">Signal</keyword>
<organism evidence="18 19">
    <name type="scientific">Sphingomonas panacis</name>
    <dbReference type="NCBI Taxonomy" id="1560345"/>
    <lineage>
        <taxon>Bacteria</taxon>
        <taxon>Pseudomonadati</taxon>
        <taxon>Pseudomonadota</taxon>
        <taxon>Alphaproteobacteria</taxon>
        <taxon>Sphingomonadales</taxon>
        <taxon>Sphingomonadaceae</taxon>
        <taxon>Sphingomonas</taxon>
    </lineage>
</organism>
<feature type="short sequence motif" description="TonB C-terminal box" evidence="13">
    <location>
        <begin position="739"/>
        <end position="756"/>
    </location>
</feature>
<protein>
    <submittedName>
        <fullName evidence="18">TonB-dependent receptor</fullName>
    </submittedName>
</protein>
<dbReference type="SUPFAM" id="SSF56935">
    <property type="entry name" value="Porins"/>
    <property type="match status" value="1"/>
</dbReference>
<evidence type="ECO:0000256" key="10">
    <source>
        <dbReference type="ARBA" id="ARBA00023136"/>
    </source>
</evidence>
<keyword evidence="3 12" id="KW-1134">Transmembrane beta strand</keyword>
<evidence type="ECO:0000256" key="13">
    <source>
        <dbReference type="PROSITE-ProRule" id="PRU10144"/>
    </source>
</evidence>
<dbReference type="InterPro" id="IPR039426">
    <property type="entry name" value="TonB-dep_rcpt-like"/>
</dbReference>
<keyword evidence="7" id="KW-0408">Iron</keyword>
<comment type="subcellular location">
    <subcellularLocation>
        <location evidence="1 12">Cell outer membrane</location>
        <topology evidence="1 12">Multi-pass membrane protein</topology>
    </subcellularLocation>
</comment>
<evidence type="ECO:0000256" key="4">
    <source>
        <dbReference type="ARBA" id="ARBA00022496"/>
    </source>
</evidence>
<dbReference type="GO" id="GO:0009279">
    <property type="term" value="C:cell outer membrane"/>
    <property type="evidence" value="ECO:0007669"/>
    <property type="project" value="UniProtKB-SubCell"/>
</dbReference>
<evidence type="ECO:0000259" key="17">
    <source>
        <dbReference type="Pfam" id="PF07715"/>
    </source>
</evidence>
<evidence type="ECO:0000256" key="7">
    <source>
        <dbReference type="ARBA" id="ARBA00023004"/>
    </source>
</evidence>
<dbReference type="Pfam" id="PF00593">
    <property type="entry name" value="TonB_dep_Rec_b-barrel"/>
    <property type="match status" value="1"/>
</dbReference>
<feature type="domain" description="TonB-dependent receptor-like beta-barrel" evidence="16">
    <location>
        <begin position="293"/>
        <end position="723"/>
    </location>
</feature>
<keyword evidence="9 14" id="KW-0798">TonB box</keyword>
<dbReference type="KEGG" id="span:AWL63_10500"/>
<dbReference type="RefSeq" id="WP_069204897.1">
    <property type="nucleotide sequence ID" value="NZ_CP014168.1"/>
</dbReference>
<evidence type="ECO:0000256" key="8">
    <source>
        <dbReference type="ARBA" id="ARBA00023065"/>
    </source>
</evidence>
<dbReference type="InterPro" id="IPR036942">
    <property type="entry name" value="Beta-barrel_TonB_sf"/>
</dbReference>
<proteinExistence type="inferred from homology"/>
<keyword evidence="8" id="KW-0406">Ion transport</keyword>
<keyword evidence="2 12" id="KW-0813">Transport</keyword>
<dbReference type="Pfam" id="PF07715">
    <property type="entry name" value="Plug"/>
    <property type="match status" value="1"/>
</dbReference>
<feature type="signal peptide" evidence="15">
    <location>
        <begin position="1"/>
        <end position="34"/>
    </location>
</feature>